<keyword evidence="1" id="KW-0812">Transmembrane</keyword>
<evidence type="ECO:0000313" key="2">
    <source>
        <dbReference type="EMBL" id="MBE4907971.1"/>
    </source>
</evidence>
<feature type="transmembrane region" description="Helical" evidence="1">
    <location>
        <begin position="6"/>
        <end position="23"/>
    </location>
</feature>
<evidence type="ECO:0000313" key="3">
    <source>
        <dbReference type="Proteomes" id="UP001516662"/>
    </source>
</evidence>
<dbReference type="Proteomes" id="UP001516662">
    <property type="component" value="Unassembled WGS sequence"/>
</dbReference>
<dbReference type="EMBL" id="JADCLJ010000019">
    <property type="protein sequence ID" value="MBE4907971.1"/>
    <property type="molecule type" value="Genomic_DNA"/>
</dbReference>
<keyword evidence="3" id="KW-1185">Reference proteome</keyword>
<dbReference type="RefSeq" id="WP_193535443.1">
    <property type="nucleotide sequence ID" value="NZ_JADCLJ010000019.1"/>
</dbReference>
<proteinExistence type="predicted"/>
<comment type="caution">
    <text evidence="2">The sequence shown here is derived from an EMBL/GenBank/DDBJ whole genome shotgun (WGS) entry which is preliminary data.</text>
</comment>
<gene>
    <name evidence="2" type="ORF">IMZ08_07890</name>
</gene>
<accession>A0ABR9QHK8</accession>
<reference evidence="2 3" key="1">
    <citation type="submission" date="2020-10" db="EMBL/GenBank/DDBJ databases">
        <title>Bacillus sp. HD4P25, an endophyte from a halophyte.</title>
        <authorList>
            <person name="Sun J.-Q."/>
        </authorList>
    </citation>
    <scope>NUCLEOTIDE SEQUENCE [LARGE SCALE GENOMIC DNA]</scope>
    <source>
        <strain evidence="2 3">YIM 93174</strain>
    </source>
</reference>
<evidence type="ECO:0000256" key="1">
    <source>
        <dbReference type="SAM" id="Phobius"/>
    </source>
</evidence>
<organism evidence="2 3">
    <name type="scientific">Litchfieldia luteola</name>
    <dbReference type="NCBI Taxonomy" id="682179"/>
    <lineage>
        <taxon>Bacteria</taxon>
        <taxon>Bacillati</taxon>
        <taxon>Bacillota</taxon>
        <taxon>Bacilli</taxon>
        <taxon>Bacillales</taxon>
        <taxon>Bacillaceae</taxon>
        <taxon>Litchfieldia</taxon>
    </lineage>
</organism>
<sequence>MLNGITRLFVILGGVYAFYRYRYKIMNGLLGNPSIRRYFVSIAMNIPFLRDRFMRQAFRY</sequence>
<keyword evidence="1" id="KW-0472">Membrane</keyword>
<name>A0ABR9QHK8_9BACI</name>
<protein>
    <submittedName>
        <fullName evidence="2">Uncharacterized protein</fullName>
    </submittedName>
</protein>
<keyword evidence="1" id="KW-1133">Transmembrane helix</keyword>